<protein>
    <submittedName>
        <fullName evidence="2">Uncharacterized protein</fullName>
    </submittedName>
</protein>
<feature type="compositionally biased region" description="Low complexity" evidence="1">
    <location>
        <begin position="1"/>
        <end position="23"/>
    </location>
</feature>
<organism evidence="2">
    <name type="scientific">Oryza sativa subsp. japonica</name>
    <name type="common">Rice</name>
    <dbReference type="NCBI Taxonomy" id="39947"/>
    <lineage>
        <taxon>Eukaryota</taxon>
        <taxon>Viridiplantae</taxon>
        <taxon>Streptophyta</taxon>
        <taxon>Embryophyta</taxon>
        <taxon>Tracheophyta</taxon>
        <taxon>Spermatophyta</taxon>
        <taxon>Magnoliopsida</taxon>
        <taxon>Liliopsida</taxon>
        <taxon>Poales</taxon>
        <taxon>Poaceae</taxon>
        <taxon>BOP clade</taxon>
        <taxon>Oryzoideae</taxon>
        <taxon>Oryzeae</taxon>
        <taxon>Oryzinae</taxon>
        <taxon>Oryza</taxon>
        <taxon>Oryza sativa</taxon>
    </lineage>
</organism>
<reference evidence="2" key="3">
    <citation type="submission" date="2006-01" db="EMBL/GenBank/DDBJ databases">
        <authorList>
            <person name="Buell R."/>
        </authorList>
    </citation>
    <scope>NUCLEOTIDE SEQUENCE</scope>
</reference>
<feature type="compositionally biased region" description="Basic residues" evidence="1">
    <location>
        <begin position="47"/>
        <end position="56"/>
    </location>
</feature>
<reference evidence="2" key="2">
    <citation type="submission" date="2005-04" db="EMBL/GenBank/DDBJ databases">
        <authorList>
            <person name="Buell C.R."/>
            <person name="Wing R.A."/>
            <person name="McCombie W.A."/>
            <person name="Ouyang S."/>
        </authorList>
    </citation>
    <scope>NUCLEOTIDE SEQUENCE</scope>
</reference>
<feature type="region of interest" description="Disordered" evidence="1">
    <location>
        <begin position="1"/>
        <end position="56"/>
    </location>
</feature>
<feature type="region of interest" description="Disordered" evidence="1">
    <location>
        <begin position="218"/>
        <end position="307"/>
    </location>
</feature>
<sequence>MSSPLSLPLPSSLSLSHFSPLGRPAGGWGGRQGEAGEEVRRSPTGTRRQRHGRMRGRQQRCLPFLMYVSELREGESRLLEDVLGAGDVVHELAEDRGVGASLLREDDEDECTRSAEQSGSSGQAAAASQPPGLLLSLIALPTSSRSQIDGGEMQREAADALCEVLHDDEKCVRVIVSDVADGVGVLASLDISARRCRLPRPRLRLPPQRRRHAAALLPEGGAPAVPRLGGHQEGHGQRRVHAGACEHPPRRGKRRSPHASHFPSASAVLLPSLLDTAALGPSRSGPTAWPSPRPGPPSAPQGEEIEG</sequence>
<evidence type="ECO:0000313" key="2">
    <source>
        <dbReference type="EMBL" id="ABA97483.1"/>
    </source>
</evidence>
<dbReference type="HOGENOM" id="CLU_1333840_0_0_1"/>
<feature type="region of interest" description="Disordered" evidence="1">
    <location>
        <begin position="100"/>
        <end position="128"/>
    </location>
</feature>
<proteinExistence type="predicted"/>
<evidence type="ECO:0000256" key="1">
    <source>
        <dbReference type="SAM" id="MobiDB-lite"/>
    </source>
</evidence>
<feature type="compositionally biased region" description="Gly residues" evidence="1">
    <location>
        <begin position="24"/>
        <end position="33"/>
    </location>
</feature>
<feature type="compositionally biased region" description="Pro residues" evidence="1">
    <location>
        <begin position="289"/>
        <end position="299"/>
    </location>
</feature>
<accession>Q2QTR3</accession>
<name>Q2QTR3_ORYSJ</name>
<feature type="compositionally biased region" description="Low complexity" evidence="1">
    <location>
        <begin position="259"/>
        <end position="274"/>
    </location>
</feature>
<reference evidence="2" key="1">
    <citation type="journal article" date="2005" name="BMC Biol.">
        <title>The sequence of rice chromosomes 11 and 12, rich in disease resistance genes and recent gene duplications.</title>
        <authorList>
            <consortium name="The rice chromosomes 11 and 12 sequencing consortia"/>
        </authorList>
    </citation>
    <scope>NUCLEOTIDE SEQUENCE [LARGE SCALE GENOMIC DNA]</scope>
</reference>
<dbReference type="AlphaFoldDB" id="Q2QTR3"/>
<feature type="compositionally biased region" description="Low complexity" evidence="1">
    <location>
        <begin position="117"/>
        <end position="128"/>
    </location>
</feature>
<gene>
    <name evidence="2" type="ordered locus">LOC_Os12g18780</name>
</gene>
<dbReference type="EMBL" id="DP000011">
    <property type="protein sequence ID" value="ABA97483.1"/>
    <property type="molecule type" value="Genomic_DNA"/>
</dbReference>